<dbReference type="GO" id="GO:0046872">
    <property type="term" value="F:metal ion binding"/>
    <property type="evidence" value="ECO:0007669"/>
    <property type="project" value="UniProtKB-KW"/>
</dbReference>
<keyword evidence="4" id="KW-0479">Metal-binding</keyword>
<evidence type="ECO:0000256" key="2">
    <source>
        <dbReference type="ARBA" id="ARBA00006706"/>
    </source>
</evidence>
<evidence type="ECO:0000256" key="8">
    <source>
        <dbReference type="RuleBase" id="RU004466"/>
    </source>
</evidence>
<dbReference type="InterPro" id="IPR008949">
    <property type="entry name" value="Isoprenoid_synthase_dom_sf"/>
</dbReference>
<organism evidence="9 10">
    <name type="scientific">Rhizobium leguminosarum bv. trifolii WSM597</name>
    <dbReference type="NCBI Taxonomy" id="754764"/>
    <lineage>
        <taxon>Bacteria</taxon>
        <taxon>Pseudomonadati</taxon>
        <taxon>Pseudomonadota</taxon>
        <taxon>Alphaproteobacteria</taxon>
        <taxon>Hyphomicrobiales</taxon>
        <taxon>Rhizobiaceae</taxon>
        <taxon>Rhizobium/Agrobacterium group</taxon>
        <taxon>Rhizobium</taxon>
    </lineage>
</organism>
<sequence length="331" mass="35021">MPECVANLAAPSTIPLQARGRSCQTAPMDANRDTFETRLKNNAREIEALLDALLLPNALSDEIARPETLRSAMHYAVLNGGKRLRPFLVVESAALLGGDDEAARRVGAALECVHCYSLVHDDLPAMDDDDLRRGKPTVHIKFDEATAILAGDSLLTYAFDIIAAPETALADTSKASLVLALARAAGLGGMAGGQALDLAAEKQAPDEAGIIRLQAMKTGALIRFACEAGALIAASPPEDRRRLRAFGEKIGLAFQLADDILDLTSDAATMGKATGKDAARGKGTLVALHGIEWAEEQLRQHVRDAEALLAPYGARASTLIAAAHFIADRKS</sequence>
<dbReference type="InterPro" id="IPR000092">
    <property type="entry name" value="Polyprenyl_synt"/>
</dbReference>
<dbReference type="PANTHER" id="PTHR43281:SF1">
    <property type="entry name" value="FARNESYL DIPHOSPHATE SYNTHASE"/>
    <property type="match status" value="1"/>
</dbReference>
<dbReference type="InterPro" id="IPR033749">
    <property type="entry name" value="Polyprenyl_synt_CS"/>
</dbReference>
<accession>I9NAT0</accession>
<evidence type="ECO:0000313" key="10">
    <source>
        <dbReference type="Proteomes" id="UP000005092"/>
    </source>
</evidence>
<dbReference type="SUPFAM" id="SSF48576">
    <property type="entry name" value="Terpenoid synthases"/>
    <property type="match status" value="1"/>
</dbReference>
<dbReference type="PROSITE" id="PS00444">
    <property type="entry name" value="POLYPRENYL_SYNTHASE_2"/>
    <property type="match status" value="1"/>
</dbReference>
<dbReference type="InterPro" id="IPR053378">
    <property type="entry name" value="Prenyl_diphosphate_synthase"/>
</dbReference>
<dbReference type="GO" id="GO:0004659">
    <property type="term" value="F:prenyltransferase activity"/>
    <property type="evidence" value="ECO:0007669"/>
    <property type="project" value="InterPro"/>
</dbReference>
<keyword evidence="5" id="KW-0460">Magnesium</keyword>
<evidence type="ECO:0000256" key="7">
    <source>
        <dbReference type="ARBA" id="ARBA00069024"/>
    </source>
</evidence>
<evidence type="ECO:0000256" key="4">
    <source>
        <dbReference type="ARBA" id="ARBA00022723"/>
    </source>
</evidence>
<comment type="similarity">
    <text evidence="2 8">Belongs to the FPP/GGPP synthase family.</text>
</comment>
<dbReference type="GO" id="GO:0016114">
    <property type="term" value="P:terpenoid biosynthetic process"/>
    <property type="evidence" value="ECO:0007669"/>
    <property type="project" value="UniProtKB-ARBA"/>
</dbReference>
<dbReference type="AlphaFoldDB" id="I9NAT0"/>
<dbReference type="NCBIfam" id="NF045485">
    <property type="entry name" value="FPPsyn"/>
    <property type="match status" value="1"/>
</dbReference>
<dbReference type="Pfam" id="PF00348">
    <property type="entry name" value="polyprenyl_synt"/>
    <property type="match status" value="1"/>
</dbReference>
<comment type="cofactor">
    <cofactor evidence="1">
        <name>Mg(2+)</name>
        <dbReference type="ChEBI" id="CHEBI:18420"/>
    </cofactor>
</comment>
<dbReference type="EMBL" id="JH719381">
    <property type="protein sequence ID" value="EJB05024.1"/>
    <property type="molecule type" value="Genomic_DNA"/>
</dbReference>
<evidence type="ECO:0000256" key="6">
    <source>
        <dbReference type="ARBA" id="ARBA00023229"/>
    </source>
</evidence>
<evidence type="ECO:0000256" key="3">
    <source>
        <dbReference type="ARBA" id="ARBA00022679"/>
    </source>
</evidence>
<dbReference type="PROSITE" id="PS00723">
    <property type="entry name" value="POLYPRENYL_SYNTHASE_1"/>
    <property type="match status" value="1"/>
</dbReference>
<reference evidence="9 10" key="1">
    <citation type="submission" date="2012-02" db="EMBL/GenBank/DDBJ databases">
        <title>Improved High-Quality Draft Sequence of Rhizobium leguminosarum bv. trifolii WSM597.</title>
        <authorList>
            <consortium name="US DOE Joint Genome Institute"/>
            <person name="Lucas S."/>
            <person name="Han J."/>
            <person name="Lapidus A."/>
            <person name="Cheng J.-F."/>
            <person name="Goodwin L."/>
            <person name="Pitluck S."/>
            <person name="Peters L."/>
            <person name="Ovchinnikova G."/>
            <person name="Held B."/>
            <person name="Detter J.C."/>
            <person name="Han C."/>
            <person name="Tapia R."/>
            <person name="Land M."/>
            <person name="Hauser L."/>
            <person name="Kyrpides N."/>
            <person name="Ivanova N."/>
            <person name="Pagani I."/>
            <person name="Brau L."/>
            <person name="Yates R."/>
            <person name="O'Hara G."/>
            <person name="Rui T."/>
            <person name="Howieson J."/>
            <person name="Reeve W."/>
            <person name="Woyke T."/>
        </authorList>
    </citation>
    <scope>NUCLEOTIDE SEQUENCE [LARGE SCALE GENOMIC DNA]</scope>
    <source>
        <strain evidence="9 10">WSM597</strain>
    </source>
</reference>
<dbReference type="GO" id="GO:0005737">
    <property type="term" value="C:cytoplasm"/>
    <property type="evidence" value="ECO:0007669"/>
    <property type="project" value="UniProtKB-ARBA"/>
</dbReference>
<dbReference type="CDD" id="cd00685">
    <property type="entry name" value="Trans_IPPS_HT"/>
    <property type="match status" value="1"/>
</dbReference>
<dbReference type="HOGENOM" id="CLU_014015_0_1_5"/>
<protein>
    <recommendedName>
        <fullName evidence="7">Probable farnesyl diphosphate synthase</fullName>
    </recommendedName>
</protein>
<keyword evidence="3 8" id="KW-0808">Transferase</keyword>
<dbReference type="SFLD" id="SFLDG01017">
    <property type="entry name" value="Polyprenyl_Transferase_Like"/>
    <property type="match status" value="1"/>
</dbReference>
<evidence type="ECO:0000256" key="1">
    <source>
        <dbReference type="ARBA" id="ARBA00001946"/>
    </source>
</evidence>
<dbReference type="PANTHER" id="PTHR43281">
    <property type="entry name" value="FARNESYL DIPHOSPHATE SYNTHASE"/>
    <property type="match status" value="1"/>
</dbReference>
<gene>
    <name evidence="9" type="ORF">Rleg9DRAFT_3888</name>
</gene>
<dbReference type="SFLD" id="SFLDS00005">
    <property type="entry name" value="Isoprenoid_Synthase_Type_I"/>
    <property type="match status" value="1"/>
</dbReference>
<proteinExistence type="inferred from homology"/>
<keyword evidence="6" id="KW-0414">Isoprene biosynthesis</keyword>
<evidence type="ECO:0000313" key="9">
    <source>
        <dbReference type="EMBL" id="EJB05024.1"/>
    </source>
</evidence>
<evidence type="ECO:0000256" key="5">
    <source>
        <dbReference type="ARBA" id="ARBA00022842"/>
    </source>
</evidence>
<name>I9NAT0_RHILT</name>
<dbReference type="FunFam" id="1.10.600.10:FF:000001">
    <property type="entry name" value="Geranylgeranyl diphosphate synthase"/>
    <property type="match status" value="1"/>
</dbReference>
<dbReference type="Proteomes" id="UP000005092">
    <property type="component" value="Unassembled WGS sequence"/>
</dbReference>
<dbReference type="Gene3D" id="1.10.600.10">
    <property type="entry name" value="Farnesyl Diphosphate Synthase"/>
    <property type="match status" value="1"/>
</dbReference>